<dbReference type="AlphaFoldDB" id="A0AAV9PEG5"/>
<dbReference type="GeneID" id="89926575"/>
<accession>A0AAV9PEG5</accession>
<dbReference type="SUPFAM" id="SSF82171">
    <property type="entry name" value="DPP6 N-terminal domain-like"/>
    <property type="match status" value="1"/>
</dbReference>
<dbReference type="PANTHER" id="PTHR13257">
    <property type="entry name" value="NUCLEOPORIN NUP84-RELATED"/>
    <property type="match status" value="1"/>
</dbReference>
<evidence type="ECO:0000256" key="6">
    <source>
        <dbReference type="ARBA" id="ARBA00023132"/>
    </source>
</evidence>
<dbReference type="GO" id="GO:0000055">
    <property type="term" value="P:ribosomal large subunit export from nucleus"/>
    <property type="evidence" value="ECO:0007669"/>
    <property type="project" value="InterPro"/>
</dbReference>
<evidence type="ECO:0000256" key="4">
    <source>
        <dbReference type="ARBA" id="ARBA00022927"/>
    </source>
</evidence>
<keyword evidence="8" id="KW-0175">Coiled coil</keyword>
<feature type="compositionally biased region" description="Low complexity" evidence="9">
    <location>
        <begin position="587"/>
        <end position="597"/>
    </location>
</feature>
<feature type="region of interest" description="Disordered" evidence="9">
    <location>
        <begin position="694"/>
        <end position="724"/>
    </location>
</feature>
<keyword evidence="6" id="KW-0906">Nuclear pore complex</keyword>
<evidence type="ECO:0000256" key="2">
    <source>
        <dbReference type="ARBA" id="ARBA00022448"/>
    </source>
</evidence>
<reference evidence="10 11" key="1">
    <citation type="submission" date="2023-08" db="EMBL/GenBank/DDBJ databases">
        <title>Black Yeasts Isolated from many extreme environments.</title>
        <authorList>
            <person name="Coleine C."/>
            <person name="Stajich J.E."/>
            <person name="Selbmann L."/>
        </authorList>
    </citation>
    <scope>NUCLEOTIDE SEQUENCE [LARGE SCALE GENOMIC DNA]</scope>
    <source>
        <strain evidence="10 11">CCFEE 5935</strain>
    </source>
</reference>
<dbReference type="InterPro" id="IPR037700">
    <property type="entry name" value="NUP88/NUP82"/>
</dbReference>
<feature type="coiled-coil region" evidence="8">
    <location>
        <begin position="664"/>
        <end position="691"/>
    </location>
</feature>
<evidence type="ECO:0000313" key="10">
    <source>
        <dbReference type="EMBL" id="KAK5170642.1"/>
    </source>
</evidence>
<dbReference type="GO" id="GO:0000056">
    <property type="term" value="P:ribosomal small subunit export from nucleus"/>
    <property type="evidence" value="ECO:0007669"/>
    <property type="project" value="InterPro"/>
</dbReference>
<feature type="region of interest" description="Disordered" evidence="9">
    <location>
        <begin position="777"/>
        <end position="805"/>
    </location>
</feature>
<feature type="compositionally biased region" description="Gly residues" evidence="9">
    <location>
        <begin position="834"/>
        <end position="857"/>
    </location>
</feature>
<dbReference type="InterPro" id="IPR015943">
    <property type="entry name" value="WD40/YVTN_repeat-like_dom_sf"/>
</dbReference>
<keyword evidence="3" id="KW-0509">mRNA transport</keyword>
<keyword evidence="2" id="KW-0813">Transport</keyword>
<dbReference type="Proteomes" id="UP001337655">
    <property type="component" value="Unassembled WGS sequence"/>
</dbReference>
<sequence>MPKILARDPAWLSSKLFKAEEESRSRQIQDVVYDGPLRKIVHRGSEVIVAVGNELRWSGLGDLKVAGEEADRRYRGGNEQEEGEKTYKILKTPVARPITQLCLSPAGDYLAVLTSHTIHICVLPTYSSLQSEDNSPLRLRAFQLGPTAHVLEQSPLVCALWHPLAANGECLVTVTQDACIRLWELDTSSRSTFFEPTVAIDLKKLANATSNQADFSTSKYGTNKGFSPDDVEMVVAAACFGGQGLPDEHGWASMTLWVAMTEGDVYALCPLLPARWRATETMLPSLSTSVMEKVRATTRDADISEGEKRVVEQQRKWLADVDAQDPLLIPSHFEGWRETAEVYNRPTGLSAVPKLQGPFQLAPEPDFGEITDIHVIAPKVDSDALYAGDGEDDVDADEGLSVGIVCLATSTNEIHVCLDLEGVEAEWLPTKRSRAYALDEVEDARELLLFETIDLAQQGDDHEDNGFPTFTISPVDRYQLFVTHPTGVSGLDFGPWVGMLEDELSSPSDSGAGFRLDIVLDSTHTLVDQPIYIPTSSDSNNSSAINTAISLSSPALSGLFLLTLANQTPYSAILDILQPNQNPFEPDSPSAPLAAPSPRAPYRPPQDFDTLSSLPQLIKSATDSSRLGSGGLAAPLKVSPATVQLMTDAHRVLSNETHRLGIAAADLFRRCERMRAELREQVRKVAEVAARVDAVTGADEVEPPSENDERDADDEERDPLNGAERIELRILTAQDKTRQLNSRADAIRKKMSRLAGQGLSERERAWEKEVARVEGSLFAPHPTSRDGSDVVANGDRDEEGKGSTLAGRVEAVTQMQARLVREADEASSATEARGQGGSGDARGGDGGGAGTGTGVGGEYRRQKLQQVMALLERESALVEGVQERLRRLERG</sequence>
<evidence type="ECO:0000256" key="7">
    <source>
        <dbReference type="ARBA" id="ARBA00023242"/>
    </source>
</evidence>
<dbReference type="RefSeq" id="XP_064659840.1">
    <property type="nucleotide sequence ID" value="XM_064802479.1"/>
</dbReference>
<evidence type="ECO:0000256" key="1">
    <source>
        <dbReference type="ARBA" id="ARBA00004567"/>
    </source>
</evidence>
<dbReference type="GO" id="GO:0006606">
    <property type="term" value="P:protein import into nucleus"/>
    <property type="evidence" value="ECO:0007669"/>
    <property type="project" value="TreeGrafter"/>
</dbReference>
<feature type="compositionally biased region" description="Basic and acidic residues" evidence="9">
    <location>
        <begin position="783"/>
        <end position="801"/>
    </location>
</feature>
<feature type="region of interest" description="Disordered" evidence="9">
    <location>
        <begin position="581"/>
        <end position="603"/>
    </location>
</feature>
<evidence type="ECO:0000256" key="3">
    <source>
        <dbReference type="ARBA" id="ARBA00022816"/>
    </source>
</evidence>
<gene>
    <name evidence="10" type="ORF">LTR77_005231</name>
</gene>
<dbReference type="PANTHER" id="PTHR13257:SF0">
    <property type="entry name" value="NUCLEAR PORE COMPLEX PROTEIN NUP88"/>
    <property type="match status" value="1"/>
</dbReference>
<feature type="region of interest" description="Disordered" evidence="9">
    <location>
        <begin position="820"/>
        <end position="858"/>
    </location>
</feature>
<dbReference type="Gene3D" id="2.130.10.10">
    <property type="entry name" value="YVTN repeat-like/Quinoprotein amine dehydrogenase"/>
    <property type="match status" value="1"/>
</dbReference>
<keyword evidence="5" id="KW-0811">Translocation</keyword>
<dbReference type="GO" id="GO:0006406">
    <property type="term" value="P:mRNA export from nucleus"/>
    <property type="evidence" value="ECO:0007669"/>
    <property type="project" value="TreeGrafter"/>
</dbReference>
<evidence type="ECO:0000256" key="8">
    <source>
        <dbReference type="SAM" id="Coils"/>
    </source>
</evidence>
<evidence type="ECO:0000256" key="9">
    <source>
        <dbReference type="SAM" id="MobiDB-lite"/>
    </source>
</evidence>
<comment type="subcellular location">
    <subcellularLocation>
        <location evidence="1">Nucleus</location>
        <location evidence="1">Nuclear pore complex</location>
    </subcellularLocation>
</comment>
<dbReference type="EMBL" id="JAVRRT010000007">
    <property type="protein sequence ID" value="KAK5170642.1"/>
    <property type="molecule type" value="Genomic_DNA"/>
</dbReference>
<feature type="compositionally biased region" description="Acidic residues" evidence="9">
    <location>
        <begin position="699"/>
        <end position="717"/>
    </location>
</feature>
<keyword evidence="11" id="KW-1185">Reference proteome</keyword>
<keyword evidence="4" id="KW-0653">Protein transport</keyword>
<protein>
    <submittedName>
        <fullName evidence="10">Uncharacterized protein</fullName>
    </submittedName>
</protein>
<dbReference type="GO" id="GO:0005643">
    <property type="term" value="C:nuclear pore"/>
    <property type="evidence" value="ECO:0007669"/>
    <property type="project" value="UniProtKB-SubCell"/>
</dbReference>
<evidence type="ECO:0000313" key="11">
    <source>
        <dbReference type="Proteomes" id="UP001337655"/>
    </source>
</evidence>
<evidence type="ECO:0000256" key="5">
    <source>
        <dbReference type="ARBA" id="ARBA00023010"/>
    </source>
</evidence>
<organism evidence="10 11">
    <name type="scientific">Saxophila tyrrhenica</name>
    <dbReference type="NCBI Taxonomy" id="1690608"/>
    <lineage>
        <taxon>Eukaryota</taxon>
        <taxon>Fungi</taxon>
        <taxon>Dikarya</taxon>
        <taxon>Ascomycota</taxon>
        <taxon>Pezizomycotina</taxon>
        <taxon>Dothideomycetes</taxon>
        <taxon>Dothideomycetidae</taxon>
        <taxon>Mycosphaerellales</taxon>
        <taxon>Extremaceae</taxon>
        <taxon>Saxophila</taxon>
    </lineage>
</organism>
<dbReference type="GO" id="GO:0017056">
    <property type="term" value="F:structural constituent of nuclear pore"/>
    <property type="evidence" value="ECO:0007669"/>
    <property type="project" value="InterPro"/>
</dbReference>
<name>A0AAV9PEG5_9PEZI</name>
<keyword evidence="7" id="KW-0539">Nucleus</keyword>
<comment type="caution">
    <text evidence="10">The sequence shown here is derived from an EMBL/GenBank/DDBJ whole genome shotgun (WGS) entry which is preliminary data.</text>
</comment>
<proteinExistence type="predicted"/>